<accession>A0A2Z4HFV7</accession>
<organism evidence="1">
    <name type="scientific">Cyanophora sudae</name>
    <dbReference type="NCBI Taxonomy" id="1522369"/>
    <lineage>
        <taxon>Eukaryota</taxon>
        <taxon>Glaucocystophyceae</taxon>
        <taxon>Cyanophorales</taxon>
        <taxon>Cyanophoraceae</taxon>
        <taxon>Cyanophora</taxon>
    </lineage>
</organism>
<dbReference type="RefSeq" id="YP_009504492.1">
    <property type="nucleotide sequence ID" value="NC_038215.1"/>
</dbReference>
<reference evidence="1" key="1">
    <citation type="journal article" date="2018" name="Adv. Bot. Res.">
        <title>Chapter Four - Comparative Plastid Genomics of Glaucophytes species.</title>
        <authorList>
            <person name="Reyes-Prieto A."/>
            <person name="Russell S."/>
            <person name="Figueroa-Martinez F."/>
            <person name="Jackson C."/>
        </authorList>
    </citation>
    <scope>NUCLEOTIDE SEQUENCE</scope>
    <source>
        <strain evidence="1">NIES-764</strain>
    </source>
</reference>
<protein>
    <submittedName>
        <fullName evidence="1">Uncharacterized protein</fullName>
    </submittedName>
</protein>
<proteinExistence type="predicted"/>
<sequence>MTNVYIPQTPLFYKKNHIRLLSKFYNEIIKDQSAEVKSLLIDIILLSYLFAKIIYIPPNGIIRSPYQDWFCASMALQNQLIQLCMGYHTKTGKMLFPIITAYSIKQIDTVTYSYRNQYLQTLASPNKLPLLCSGLKQNKLSHGEMQELFVLENRIQEKIKDVRPFTFKNGGKIAQNEIEGRAWLANEVSMAFEIAFQTVYINVYPLYKSVYLKADCPWDGEVVLNLEKYP</sequence>
<dbReference type="GeneID" id="37543608"/>
<dbReference type="EMBL" id="MG601102">
    <property type="protein sequence ID" value="AWW13645.1"/>
    <property type="molecule type" value="Genomic_DNA"/>
</dbReference>
<gene>
    <name evidence="1" type="primary">orf8</name>
</gene>
<name>A0A2Z4HFV7_9EUKA</name>
<keyword evidence="1" id="KW-0934">Plastid</keyword>
<geneLocation type="plastid" evidence="1"/>
<dbReference type="AlphaFoldDB" id="A0A2Z4HFV7"/>
<evidence type="ECO:0000313" key="1">
    <source>
        <dbReference type="EMBL" id="AWW13645.1"/>
    </source>
</evidence>